<sequence>MTQLTKLQQMQALAAQNATIVEVDMSETSSGGGGARRLLPGGMAMAQLVRYIEFGKHAREYQGQAKTPAMVVRMGVALWGDTDPLNPLAQSERPETLFHTLKEDGTVTPTILNSFDLTIGNNEKSKTKIIFDRLNWRKDSSFKNFAQFLGHKFLVPILSKVGKPKDGKPGQPYNEIDWKNLLPPFDQLTRQPYPIPEAPDDSYQMFLWDSPTKECWDTLFIEGTNDKTGKSKNFLQAKCLEAVNFRGSALEVMLGGVLPDLTGGVERDSDPDDTNTQAPAADPATSVPAVPGVPVNLPSVPTTLALPDVPFDGGVATTLPVAETAPAVTVAPVVETPAVTLPAMPAIPTL</sequence>
<name>A0A6M3TCT1_9CAUD</name>
<proteinExistence type="predicted"/>
<keyword evidence="3" id="KW-1185">Reference proteome</keyword>
<evidence type="ECO:0000313" key="2">
    <source>
        <dbReference type="EMBL" id="QJD54794.1"/>
    </source>
</evidence>
<reference evidence="2 3" key="1">
    <citation type="journal article" date="2020" name="Microb. Biotechnol.">
        <title>Phage biocontrol to combat Pseudomonas syringae pathogens causing disease in cherry.</title>
        <authorList>
            <person name="Rabiey M."/>
            <person name="Roy S.R."/>
            <person name="Holtappels D."/>
            <person name="Franceschetti L."/>
            <person name="Quilty B.J."/>
            <person name="Creeth R."/>
            <person name="Sundin G.W."/>
            <person name="Wagemans J."/>
            <person name="Lavigne R."/>
            <person name="Jackson R.W."/>
        </authorList>
    </citation>
    <scope>NUCLEOTIDE SEQUENCE [LARGE SCALE GENOMIC DNA]</scope>
</reference>
<evidence type="ECO:0000256" key="1">
    <source>
        <dbReference type="SAM" id="MobiDB-lite"/>
    </source>
</evidence>
<feature type="region of interest" description="Disordered" evidence="1">
    <location>
        <begin position="262"/>
        <end position="289"/>
    </location>
</feature>
<protein>
    <submittedName>
        <fullName evidence="2">Putative large tegument protein</fullName>
    </submittedName>
</protein>
<dbReference type="EMBL" id="MT104468">
    <property type="protein sequence ID" value="QJD54794.1"/>
    <property type="molecule type" value="Genomic_DNA"/>
</dbReference>
<gene>
    <name evidence="2" type="ORF">PssvBMR5_gp26</name>
</gene>
<evidence type="ECO:0000313" key="3">
    <source>
        <dbReference type="Proteomes" id="UP000501738"/>
    </source>
</evidence>
<accession>A0A6M3TCT1</accession>
<dbReference type="Proteomes" id="UP000501738">
    <property type="component" value="Segment"/>
</dbReference>
<organism evidence="2 3">
    <name type="scientific">Pseudomonas phage MR5</name>
    <dbReference type="NCBI Taxonomy" id="2711172"/>
    <lineage>
        <taxon>Viruses</taxon>
        <taxon>Duplodnaviria</taxon>
        <taxon>Heunggongvirae</taxon>
        <taxon>Uroviricota</taxon>
        <taxon>Caudoviricetes</taxon>
        <taxon>Autographivirales</taxon>
        <taxon>Autoscriptoviridae</taxon>
        <taxon>Krylovirinae</taxon>
        <taxon>Mojovirus</taxon>
        <taxon>Mojovirus MR5</taxon>
    </lineage>
</organism>